<name>A0ABX0JC53_9BACL</name>
<comment type="caution">
    <text evidence="1">The sequence shown here is derived from an EMBL/GenBank/DDBJ whole genome shotgun (WGS) entry which is preliminary data.</text>
</comment>
<gene>
    <name evidence="1" type="ORF">G9U52_27330</name>
</gene>
<dbReference type="Proteomes" id="UP001165962">
    <property type="component" value="Unassembled WGS sequence"/>
</dbReference>
<evidence type="ECO:0000313" key="2">
    <source>
        <dbReference type="Proteomes" id="UP001165962"/>
    </source>
</evidence>
<sequence>MLKFTEKIGDIELVYEGETVQDILDLKRALNPDVLIAKGMTPEALAKIAADL</sequence>
<dbReference type="EMBL" id="JAAOIW010000012">
    <property type="protein sequence ID" value="NHN33533.1"/>
    <property type="molecule type" value="Genomic_DNA"/>
</dbReference>
<organism evidence="1 2">
    <name type="scientific">Paenibacillus agricola</name>
    <dbReference type="NCBI Taxonomy" id="2716264"/>
    <lineage>
        <taxon>Bacteria</taxon>
        <taxon>Bacillati</taxon>
        <taxon>Bacillota</taxon>
        <taxon>Bacilli</taxon>
        <taxon>Bacillales</taxon>
        <taxon>Paenibacillaceae</taxon>
        <taxon>Paenibacillus</taxon>
    </lineage>
</organism>
<evidence type="ECO:0000313" key="1">
    <source>
        <dbReference type="EMBL" id="NHN33533.1"/>
    </source>
</evidence>
<accession>A0ABX0JC53</accession>
<dbReference type="RefSeq" id="WP_166153836.1">
    <property type="nucleotide sequence ID" value="NZ_JAAOIW010000012.1"/>
</dbReference>
<protein>
    <submittedName>
        <fullName evidence="1">Uncharacterized protein</fullName>
    </submittedName>
</protein>
<reference evidence="1" key="1">
    <citation type="submission" date="2020-03" db="EMBL/GenBank/DDBJ databases">
        <title>Draft sequencing of Paenibacilllus sp. S3N08.</title>
        <authorList>
            <person name="Kim D.-U."/>
        </authorList>
    </citation>
    <scope>NUCLEOTIDE SEQUENCE</scope>
    <source>
        <strain evidence="1">S3N08</strain>
    </source>
</reference>
<keyword evidence="2" id="KW-1185">Reference proteome</keyword>
<proteinExistence type="predicted"/>